<dbReference type="PANTHER" id="PTHR10408">
    <property type="entry name" value="STEROL O-ACYLTRANSFERASE"/>
    <property type="match status" value="1"/>
</dbReference>
<dbReference type="PIRSF" id="PIRSF000439">
    <property type="entry name" value="Oat_ACAT_DAG_ARE"/>
    <property type="match status" value="1"/>
</dbReference>
<evidence type="ECO:0000313" key="15">
    <source>
        <dbReference type="Proteomes" id="UP000095009"/>
    </source>
</evidence>
<dbReference type="GO" id="GO:0005789">
    <property type="term" value="C:endoplasmic reticulum membrane"/>
    <property type="evidence" value="ECO:0007669"/>
    <property type="project" value="UniProtKB-SubCell"/>
</dbReference>
<keyword evidence="3 10" id="KW-0808">Transferase</keyword>
<feature type="transmembrane region" description="Helical" evidence="13">
    <location>
        <begin position="368"/>
        <end position="388"/>
    </location>
</feature>
<comment type="function">
    <text evidence="9">Sterol O-acyltransferase that catalyzes the formation of stery esters.</text>
</comment>
<evidence type="ECO:0000256" key="13">
    <source>
        <dbReference type="SAM" id="Phobius"/>
    </source>
</evidence>
<evidence type="ECO:0000256" key="2">
    <source>
        <dbReference type="ARBA" id="ARBA00009010"/>
    </source>
</evidence>
<feature type="active site" evidence="11">
    <location>
        <position position="458"/>
    </location>
</feature>
<keyword evidence="5 10" id="KW-0256">Endoplasmic reticulum</keyword>
<dbReference type="InterPro" id="IPR014371">
    <property type="entry name" value="Oat_ACAT_DAG_ARE"/>
</dbReference>
<keyword evidence="15" id="KW-1185">Reference proteome</keyword>
<dbReference type="GO" id="GO:0034737">
    <property type="term" value="F:ergosterol O-acyltransferase activity"/>
    <property type="evidence" value="ECO:0007669"/>
    <property type="project" value="TreeGrafter"/>
</dbReference>
<evidence type="ECO:0000256" key="7">
    <source>
        <dbReference type="ARBA" id="ARBA00023136"/>
    </source>
</evidence>
<keyword evidence="6 13" id="KW-1133">Transmembrane helix</keyword>
<dbReference type="PANTHER" id="PTHR10408:SF23">
    <property type="entry name" value="STEROL O-ACYLTRANSFERASE 1-RELATED"/>
    <property type="match status" value="1"/>
</dbReference>
<reference evidence="14 15" key="1">
    <citation type="journal article" date="2016" name="Proc. Natl. Acad. Sci. U.S.A.">
        <title>Comparative genomics of biotechnologically important yeasts.</title>
        <authorList>
            <person name="Riley R."/>
            <person name="Haridas S."/>
            <person name="Wolfe K.H."/>
            <person name="Lopes M.R."/>
            <person name="Hittinger C.T."/>
            <person name="Goeker M."/>
            <person name="Salamov A.A."/>
            <person name="Wisecaver J.H."/>
            <person name="Long T.M."/>
            <person name="Calvey C.H."/>
            <person name="Aerts A.L."/>
            <person name="Barry K.W."/>
            <person name="Choi C."/>
            <person name="Clum A."/>
            <person name="Coughlan A.Y."/>
            <person name="Deshpande S."/>
            <person name="Douglass A.P."/>
            <person name="Hanson S.J."/>
            <person name="Klenk H.-P."/>
            <person name="LaButti K.M."/>
            <person name="Lapidus A."/>
            <person name="Lindquist E.A."/>
            <person name="Lipzen A.M."/>
            <person name="Meier-Kolthoff J.P."/>
            <person name="Ohm R.A."/>
            <person name="Otillar R.P."/>
            <person name="Pangilinan J.L."/>
            <person name="Peng Y."/>
            <person name="Rokas A."/>
            <person name="Rosa C.A."/>
            <person name="Scheuner C."/>
            <person name="Sibirny A.A."/>
            <person name="Slot J.C."/>
            <person name="Stielow J.B."/>
            <person name="Sun H."/>
            <person name="Kurtzman C.P."/>
            <person name="Blackwell M."/>
            <person name="Grigoriev I.V."/>
            <person name="Jeffries T.W."/>
        </authorList>
    </citation>
    <scope>NUCLEOTIDE SEQUENCE [LARGE SCALE GENOMIC DNA]</scope>
    <source>
        <strain evidence="14 15">DSM 6958</strain>
    </source>
</reference>
<dbReference type="GO" id="GO:0008204">
    <property type="term" value="P:ergosterol metabolic process"/>
    <property type="evidence" value="ECO:0007669"/>
    <property type="project" value="TreeGrafter"/>
</dbReference>
<evidence type="ECO:0000256" key="4">
    <source>
        <dbReference type="ARBA" id="ARBA00022692"/>
    </source>
</evidence>
<dbReference type="EMBL" id="KV454410">
    <property type="protein sequence ID" value="ODQ65259.1"/>
    <property type="molecule type" value="Genomic_DNA"/>
</dbReference>
<feature type="transmembrane region" description="Helical" evidence="13">
    <location>
        <begin position="317"/>
        <end position="335"/>
    </location>
</feature>
<feature type="transmembrane region" description="Helical" evidence="13">
    <location>
        <begin position="148"/>
        <end position="170"/>
    </location>
</feature>
<protein>
    <recommendedName>
        <fullName evidence="10">O-acyltransferase</fullName>
    </recommendedName>
</protein>
<feature type="compositionally biased region" description="Polar residues" evidence="12">
    <location>
        <begin position="1"/>
        <end position="14"/>
    </location>
</feature>
<organism evidence="14 15">
    <name type="scientific">Nadsonia fulvescens var. elongata DSM 6958</name>
    <dbReference type="NCBI Taxonomy" id="857566"/>
    <lineage>
        <taxon>Eukaryota</taxon>
        <taxon>Fungi</taxon>
        <taxon>Dikarya</taxon>
        <taxon>Ascomycota</taxon>
        <taxon>Saccharomycotina</taxon>
        <taxon>Dipodascomycetes</taxon>
        <taxon>Dipodascales</taxon>
        <taxon>Dipodascales incertae sedis</taxon>
        <taxon>Nadsonia</taxon>
    </lineage>
</organism>
<sequence>MSSSALESPTSGLQHRQERSVLDDQVEDIYSGSSDTSFKDVTEFDTAGAAELLQDPDVRVIVLEKHKSLNSPGGTSRTDITVIKELQKNFNRRFRFATDHSHKSPFFGFYTLFWVAYGWAIIRAGIANFMNNGQVFGTLITHILLRDILWVFLADLAMYCASFFPFLLQLSIKHGYISWDRSGWVIQSLYQFVYIIFFLHIPSKYKFPWIGRTFLVLHSIVFLMKMHSYSFYNGYLWTIRKELDEAKQQLSVATSTNKKEEFQKIIRFCKAEIALQSSDIKFPSNISLKNYFSYSSFPTVVYQITYPRTKVIRKTYVLKKLCAIFGIFFLSIIVAEHYLQSPIMNSIAVGKEPLADRFKKYPVLLADLVAPFTMIFLLIFFMIWDAILDTIGELTRFADRNFYGPWWNSQSWDEYARLWNVTVHRFLLRHVYYASILSFRTTKQNAAFLTFFISSLFHELVMFAIFRKLRGYLMLFQLAQLPLTALSRTKLLKDKPVLNNILFWIGICTGPSIVCSLYLVF</sequence>
<keyword evidence="8 10" id="KW-0012">Acyltransferase</keyword>
<comment type="similarity">
    <text evidence="2 10">Belongs to the membrane-bound acyltransferase family. Sterol o-acyltransferase subfamily.</text>
</comment>
<name>A0A1E3PIL5_9ASCO</name>
<dbReference type="AlphaFoldDB" id="A0A1E3PIL5"/>
<feature type="region of interest" description="Disordered" evidence="12">
    <location>
        <begin position="1"/>
        <end position="23"/>
    </location>
</feature>
<evidence type="ECO:0000256" key="1">
    <source>
        <dbReference type="ARBA" id="ARBA00004477"/>
    </source>
</evidence>
<dbReference type="InterPro" id="IPR004299">
    <property type="entry name" value="MBOAT_fam"/>
</dbReference>
<evidence type="ECO:0000313" key="14">
    <source>
        <dbReference type="EMBL" id="ODQ65259.1"/>
    </source>
</evidence>
<evidence type="ECO:0000256" key="5">
    <source>
        <dbReference type="ARBA" id="ARBA00022824"/>
    </source>
</evidence>
<feature type="transmembrane region" description="Helical" evidence="13">
    <location>
        <begin position="182"/>
        <end position="201"/>
    </location>
</feature>
<evidence type="ECO:0000256" key="3">
    <source>
        <dbReference type="ARBA" id="ARBA00022679"/>
    </source>
</evidence>
<comment type="subcellular location">
    <subcellularLocation>
        <location evidence="1 10">Endoplasmic reticulum membrane</location>
        <topology evidence="1 10">Multi-pass membrane protein</topology>
    </subcellularLocation>
</comment>
<proteinExistence type="inferred from homology"/>
<evidence type="ECO:0000256" key="12">
    <source>
        <dbReference type="SAM" id="MobiDB-lite"/>
    </source>
</evidence>
<dbReference type="STRING" id="857566.A0A1E3PIL5"/>
<evidence type="ECO:0000256" key="8">
    <source>
        <dbReference type="ARBA" id="ARBA00023315"/>
    </source>
</evidence>
<gene>
    <name evidence="14" type="ORF">NADFUDRAFT_70756</name>
</gene>
<evidence type="ECO:0000256" key="10">
    <source>
        <dbReference type="PIRNR" id="PIRNR000439"/>
    </source>
</evidence>
<keyword evidence="4 13" id="KW-0812">Transmembrane</keyword>
<evidence type="ECO:0000256" key="9">
    <source>
        <dbReference type="ARBA" id="ARBA00023568"/>
    </source>
</evidence>
<dbReference type="OrthoDB" id="10039049at2759"/>
<accession>A0A1E3PIL5</accession>
<feature type="transmembrane region" description="Helical" evidence="13">
    <location>
        <begin position="446"/>
        <end position="466"/>
    </location>
</feature>
<feature type="transmembrane region" description="Helical" evidence="13">
    <location>
        <begin position="207"/>
        <end position="224"/>
    </location>
</feature>
<evidence type="ECO:0000256" key="11">
    <source>
        <dbReference type="PIRSR" id="PIRSR000439-1"/>
    </source>
</evidence>
<evidence type="ECO:0000256" key="6">
    <source>
        <dbReference type="ARBA" id="ARBA00022989"/>
    </source>
</evidence>
<dbReference type="Proteomes" id="UP000095009">
    <property type="component" value="Unassembled WGS sequence"/>
</dbReference>
<dbReference type="Pfam" id="PF03062">
    <property type="entry name" value="MBOAT"/>
    <property type="match status" value="1"/>
</dbReference>
<feature type="transmembrane region" description="Helical" evidence="13">
    <location>
        <begin position="501"/>
        <end position="520"/>
    </location>
</feature>
<keyword evidence="7 10" id="KW-0472">Membrane</keyword>
<feature type="transmembrane region" description="Helical" evidence="13">
    <location>
        <begin position="107"/>
        <end position="128"/>
    </location>
</feature>